<dbReference type="InterPro" id="IPR050083">
    <property type="entry name" value="HtpX_protease"/>
</dbReference>
<dbReference type="Proteomes" id="UP000516173">
    <property type="component" value="Chromosome"/>
</dbReference>
<dbReference type="AlphaFoldDB" id="A0A7G1KU08"/>
<evidence type="ECO:0000313" key="15">
    <source>
        <dbReference type="Proteomes" id="UP000516173"/>
    </source>
</evidence>
<keyword evidence="3 11" id="KW-0645">Protease</keyword>
<keyword evidence="10 12" id="KW-0472">Membrane</keyword>
<evidence type="ECO:0000256" key="4">
    <source>
        <dbReference type="ARBA" id="ARBA00022692"/>
    </source>
</evidence>
<keyword evidence="6 11" id="KW-0378">Hydrolase</keyword>
<evidence type="ECO:0000259" key="13">
    <source>
        <dbReference type="Pfam" id="PF01435"/>
    </source>
</evidence>
<dbReference type="InterPro" id="IPR001915">
    <property type="entry name" value="Peptidase_M48"/>
</dbReference>
<keyword evidence="5" id="KW-0479">Metal-binding</keyword>
<name>A0A7G1KU08_9NOCA</name>
<comment type="cofactor">
    <cofactor evidence="11">
        <name>Zn(2+)</name>
        <dbReference type="ChEBI" id="CHEBI:29105"/>
    </cofactor>
    <text evidence="11">Binds 1 zinc ion per subunit.</text>
</comment>
<sequence>MSLAVCLVLCGSVTALLAPALLARAVGAERSPRLGLIAWMGVIGAVTAAWAAALVLVIVDALRDLTRPGCPSLGDTCVTRLHDTVVGGYGAAVEGGLLLVGVVTTVTALVTAGRLIRMLVRARRITHEHARMVRIAGRYNAFLDAVVLDVAEPAAYCVAGKEGTVVVTRGTIAALDEDHLAAVLAHERAHLAGRHHLLLGTTRGLATVFPRIRLFTRGAVEVARLAEMCADDAAARIHGPRTVIRALLALSGVAADAAGPIEATGAWLPDRVDRLVLAACPVPFARDPLRHPALSVATIGSAIATVLAAASIAVCAPEQVSPAHAPRPMSARAAHLPAVPTLLR</sequence>
<evidence type="ECO:0000256" key="8">
    <source>
        <dbReference type="ARBA" id="ARBA00022989"/>
    </source>
</evidence>
<feature type="transmembrane region" description="Helical" evidence="12">
    <location>
        <begin position="37"/>
        <end position="59"/>
    </location>
</feature>
<dbReference type="Pfam" id="PF01435">
    <property type="entry name" value="Peptidase_M48"/>
    <property type="match status" value="1"/>
</dbReference>
<dbReference type="PANTHER" id="PTHR43221">
    <property type="entry name" value="PROTEASE HTPX"/>
    <property type="match status" value="1"/>
</dbReference>
<evidence type="ECO:0000256" key="6">
    <source>
        <dbReference type="ARBA" id="ARBA00022801"/>
    </source>
</evidence>
<dbReference type="Gene3D" id="3.30.2010.10">
    <property type="entry name" value="Metalloproteases ('zincins'), catalytic domain"/>
    <property type="match status" value="1"/>
</dbReference>
<evidence type="ECO:0000256" key="10">
    <source>
        <dbReference type="ARBA" id="ARBA00023136"/>
    </source>
</evidence>
<keyword evidence="8 12" id="KW-1133">Transmembrane helix</keyword>
<evidence type="ECO:0000256" key="5">
    <source>
        <dbReference type="ARBA" id="ARBA00022723"/>
    </source>
</evidence>
<evidence type="ECO:0000256" key="7">
    <source>
        <dbReference type="ARBA" id="ARBA00022833"/>
    </source>
</evidence>
<dbReference type="PANTHER" id="PTHR43221:SF1">
    <property type="entry name" value="PROTEASE HTPX"/>
    <property type="match status" value="1"/>
</dbReference>
<evidence type="ECO:0000256" key="11">
    <source>
        <dbReference type="RuleBase" id="RU003983"/>
    </source>
</evidence>
<dbReference type="CDD" id="cd07326">
    <property type="entry name" value="M56_BlaR1_MecR1_like"/>
    <property type="match status" value="1"/>
</dbReference>
<evidence type="ECO:0000256" key="3">
    <source>
        <dbReference type="ARBA" id="ARBA00022670"/>
    </source>
</evidence>
<comment type="similarity">
    <text evidence="11">Belongs to the peptidase M48 family.</text>
</comment>
<dbReference type="KEGG" id="nwl:NWFMUON74_64620"/>
<reference evidence="14 15" key="1">
    <citation type="submission" date="2020-08" db="EMBL/GenBank/DDBJ databases">
        <title>Genome Sequencing of Nocardia wallacei strain FMUON74 and assembly.</title>
        <authorList>
            <person name="Toyokawa M."/>
            <person name="Uesaka K."/>
        </authorList>
    </citation>
    <scope>NUCLEOTIDE SEQUENCE [LARGE SCALE GENOMIC DNA]</scope>
    <source>
        <strain evidence="14 15">FMUON74</strain>
    </source>
</reference>
<dbReference type="GO" id="GO:0046872">
    <property type="term" value="F:metal ion binding"/>
    <property type="evidence" value="ECO:0007669"/>
    <property type="project" value="UniProtKB-KW"/>
</dbReference>
<feature type="domain" description="Peptidase M48" evidence="13">
    <location>
        <begin position="123"/>
        <end position="198"/>
    </location>
</feature>
<dbReference type="GO" id="GO:0004222">
    <property type="term" value="F:metalloendopeptidase activity"/>
    <property type="evidence" value="ECO:0007669"/>
    <property type="project" value="InterPro"/>
</dbReference>
<dbReference type="EMBL" id="AP023396">
    <property type="protein sequence ID" value="BCK58690.1"/>
    <property type="molecule type" value="Genomic_DNA"/>
</dbReference>
<evidence type="ECO:0000256" key="2">
    <source>
        <dbReference type="ARBA" id="ARBA00022475"/>
    </source>
</evidence>
<protein>
    <recommendedName>
        <fullName evidence="13">Peptidase M48 domain-containing protein</fullName>
    </recommendedName>
</protein>
<keyword evidence="2" id="KW-1003">Cell membrane</keyword>
<keyword evidence="9 11" id="KW-0482">Metalloprotease</keyword>
<dbReference type="GO" id="GO:0006508">
    <property type="term" value="P:proteolysis"/>
    <property type="evidence" value="ECO:0007669"/>
    <property type="project" value="UniProtKB-KW"/>
</dbReference>
<comment type="subcellular location">
    <subcellularLocation>
        <location evidence="1">Cell membrane</location>
        <topology evidence="1">Multi-pass membrane protein</topology>
    </subcellularLocation>
</comment>
<keyword evidence="4 12" id="KW-0812">Transmembrane</keyword>
<accession>A0A7G1KU08</accession>
<gene>
    <name evidence="14" type="ORF">NWFMUON74_64620</name>
</gene>
<dbReference type="GO" id="GO:0005886">
    <property type="term" value="C:plasma membrane"/>
    <property type="evidence" value="ECO:0007669"/>
    <property type="project" value="UniProtKB-SubCell"/>
</dbReference>
<organism evidence="14 15">
    <name type="scientific">Nocardia wallacei</name>
    <dbReference type="NCBI Taxonomy" id="480035"/>
    <lineage>
        <taxon>Bacteria</taxon>
        <taxon>Bacillati</taxon>
        <taxon>Actinomycetota</taxon>
        <taxon>Actinomycetes</taxon>
        <taxon>Mycobacteriales</taxon>
        <taxon>Nocardiaceae</taxon>
        <taxon>Nocardia</taxon>
    </lineage>
</organism>
<evidence type="ECO:0000313" key="14">
    <source>
        <dbReference type="EMBL" id="BCK58690.1"/>
    </source>
</evidence>
<evidence type="ECO:0000256" key="9">
    <source>
        <dbReference type="ARBA" id="ARBA00023049"/>
    </source>
</evidence>
<evidence type="ECO:0000256" key="1">
    <source>
        <dbReference type="ARBA" id="ARBA00004651"/>
    </source>
</evidence>
<evidence type="ECO:0000256" key="12">
    <source>
        <dbReference type="SAM" id="Phobius"/>
    </source>
</evidence>
<keyword evidence="7 11" id="KW-0862">Zinc</keyword>
<keyword evidence="15" id="KW-1185">Reference proteome</keyword>
<proteinExistence type="inferred from homology"/>